<dbReference type="GO" id="GO:0005524">
    <property type="term" value="F:ATP binding"/>
    <property type="evidence" value="ECO:0007669"/>
    <property type="project" value="UniProtKB-KW"/>
</dbReference>
<keyword evidence="7" id="KW-0067">ATP-binding</keyword>
<sequence>MIISWKLTLVVIAMAPIKYYMVRALAKRKEKYIREMIELNRDISAWFSDNIEGIKEIKLWNLYRMRERTFCEKQGVVLENNKRNVMLDAWNMFYEVMLEWSVTAMLYILGGILICNGTLTIGGVFAFISYSSYVTGPIASIMNIRYAFSRIMPSAERLFTFLDLWEEGSGDSLPLRK</sequence>
<gene>
    <name evidence="7" type="ORF">H8696_05195</name>
</gene>
<evidence type="ECO:0000256" key="3">
    <source>
        <dbReference type="ARBA" id="ARBA00022989"/>
    </source>
</evidence>
<feature type="transmembrane region" description="Helical" evidence="5">
    <location>
        <begin position="92"/>
        <end position="114"/>
    </location>
</feature>
<dbReference type="Pfam" id="PF00664">
    <property type="entry name" value="ABC_membrane"/>
    <property type="match status" value="1"/>
</dbReference>
<keyword evidence="7" id="KW-0547">Nucleotide-binding</keyword>
<feature type="transmembrane region" description="Helical" evidence="5">
    <location>
        <begin position="120"/>
        <end position="142"/>
    </location>
</feature>
<keyword evidence="8" id="KW-1185">Reference proteome</keyword>
<feature type="transmembrane region" description="Helical" evidence="5">
    <location>
        <begin position="6"/>
        <end position="26"/>
    </location>
</feature>
<dbReference type="Gene3D" id="1.20.1560.10">
    <property type="entry name" value="ABC transporter type 1, transmembrane domain"/>
    <property type="match status" value="1"/>
</dbReference>
<evidence type="ECO:0000259" key="6">
    <source>
        <dbReference type="PROSITE" id="PS50929"/>
    </source>
</evidence>
<reference evidence="7" key="1">
    <citation type="submission" date="2020-08" db="EMBL/GenBank/DDBJ databases">
        <title>Genome public.</title>
        <authorList>
            <person name="Liu C."/>
            <person name="Sun Q."/>
        </authorList>
    </citation>
    <scope>NUCLEOTIDE SEQUENCE</scope>
    <source>
        <strain evidence="7">NSJ-53</strain>
    </source>
</reference>
<dbReference type="InterPro" id="IPR039421">
    <property type="entry name" value="Type_1_exporter"/>
</dbReference>
<dbReference type="InterPro" id="IPR036640">
    <property type="entry name" value="ABC1_TM_sf"/>
</dbReference>
<dbReference type="EMBL" id="JACRSR010000001">
    <property type="protein sequence ID" value="MBC8531242.1"/>
    <property type="molecule type" value="Genomic_DNA"/>
</dbReference>
<dbReference type="Proteomes" id="UP000623172">
    <property type="component" value="Unassembled WGS sequence"/>
</dbReference>
<evidence type="ECO:0000256" key="1">
    <source>
        <dbReference type="ARBA" id="ARBA00004651"/>
    </source>
</evidence>
<evidence type="ECO:0000313" key="7">
    <source>
        <dbReference type="EMBL" id="MBC8531242.1"/>
    </source>
</evidence>
<dbReference type="PANTHER" id="PTHR43394">
    <property type="entry name" value="ATP-DEPENDENT PERMEASE MDL1, MITOCHONDRIAL"/>
    <property type="match status" value="1"/>
</dbReference>
<keyword evidence="3 5" id="KW-1133">Transmembrane helix</keyword>
<proteinExistence type="predicted"/>
<accession>A0A926HKQ4</accession>
<keyword evidence="2 5" id="KW-0812">Transmembrane</keyword>
<comment type="caution">
    <text evidence="7">The sequence shown here is derived from an EMBL/GenBank/DDBJ whole genome shotgun (WGS) entry which is preliminary data.</text>
</comment>
<dbReference type="AlphaFoldDB" id="A0A926HKQ4"/>
<evidence type="ECO:0000256" key="5">
    <source>
        <dbReference type="SAM" id="Phobius"/>
    </source>
</evidence>
<dbReference type="GO" id="GO:0015421">
    <property type="term" value="F:ABC-type oligopeptide transporter activity"/>
    <property type="evidence" value="ECO:0007669"/>
    <property type="project" value="TreeGrafter"/>
</dbReference>
<protein>
    <submittedName>
        <fullName evidence="7">ABC transporter ATP-binding protein</fullName>
    </submittedName>
</protein>
<evidence type="ECO:0000256" key="4">
    <source>
        <dbReference type="ARBA" id="ARBA00023136"/>
    </source>
</evidence>
<organism evidence="7 8">
    <name type="scientific">Gehongia tenuis</name>
    <dbReference type="NCBI Taxonomy" id="2763655"/>
    <lineage>
        <taxon>Bacteria</taxon>
        <taxon>Bacillati</taxon>
        <taxon>Bacillota</taxon>
        <taxon>Clostridia</taxon>
        <taxon>Christensenellales</taxon>
        <taxon>Christensenellaceae</taxon>
        <taxon>Gehongia</taxon>
    </lineage>
</organism>
<dbReference type="SUPFAM" id="SSF90123">
    <property type="entry name" value="ABC transporter transmembrane region"/>
    <property type="match status" value="1"/>
</dbReference>
<evidence type="ECO:0000313" key="8">
    <source>
        <dbReference type="Proteomes" id="UP000623172"/>
    </source>
</evidence>
<dbReference type="PANTHER" id="PTHR43394:SF1">
    <property type="entry name" value="ATP-BINDING CASSETTE SUB-FAMILY B MEMBER 10, MITOCHONDRIAL"/>
    <property type="match status" value="1"/>
</dbReference>
<dbReference type="PROSITE" id="PS50929">
    <property type="entry name" value="ABC_TM1F"/>
    <property type="match status" value="1"/>
</dbReference>
<keyword evidence="4 5" id="KW-0472">Membrane</keyword>
<dbReference type="GO" id="GO:0005886">
    <property type="term" value="C:plasma membrane"/>
    <property type="evidence" value="ECO:0007669"/>
    <property type="project" value="UniProtKB-SubCell"/>
</dbReference>
<evidence type="ECO:0000256" key="2">
    <source>
        <dbReference type="ARBA" id="ARBA00022692"/>
    </source>
</evidence>
<comment type="subcellular location">
    <subcellularLocation>
        <location evidence="1">Cell membrane</location>
        <topology evidence="1">Multi-pass membrane protein</topology>
    </subcellularLocation>
</comment>
<dbReference type="InterPro" id="IPR011527">
    <property type="entry name" value="ABC1_TM_dom"/>
</dbReference>
<name>A0A926HKQ4_9FIRM</name>
<feature type="domain" description="ABC transmembrane type-1" evidence="6">
    <location>
        <begin position="1"/>
        <end position="150"/>
    </location>
</feature>